<dbReference type="Pfam" id="PF07635">
    <property type="entry name" value="PSCyt1"/>
    <property type="match status" value="1"/>
</dbReference>
<keyword evidence="3 4" id="KW-0408">Iron</keyword>
<dbReference type="PROSITE" id="PS51007">
    <property type="entry name" value="CYTC"/>
    <property type="match status" value="1"/>
</dbReference>
<dbReference type="PANTHER" id="PTHR35889:SF3">
    <property type="entry name" value="F-BOX DOMAIN-CONTAINING PROTEIN"/>
    <property type="match status" value="1"/>
</dbReference>
<dbReference type="InterPro" id="IPR011444">
    <property type="entry name" value="DUF1549"/>
</dbReference>
<sequence length="628" mass="70717">MLKMKSLPKNLLLVLSLFALNASGLKTWASSDEIHFNKDILPILSKHCIACHGPDKAQRKADLRLDTKQGLFSSLDGFSVVSPGAPDKSLLVERIQAHDPDEIMPPPEAKNPMTQEQIDLLVAWVKQGAEWEGHWAFVTPRVPDLPEVKDMSWGNNPIDRFISSELEKQGLTPNSEADRANSIRRVAFDLTGLPPTLEEITAFQENKDQKAYEQMVDDYLNSQRFGERMALGWMDLARYGDSSVYHADGPRFMWLWRDYVIDAYNNNKPFDQFTVEQLAGDLIPGASTWQKVASGFNRNHGTTDEGGAIAEEYRVEYIVDRVKTTSMVWLGLTMECSQCHDHKYDPISQKEYYKFYAFFNQASDKGMQTRNGNEPPFVRFYDDEQKTEHDELLGKLAALKEAHKSSGPEAELVRAWALSEQAKKEPELPAASPWKQLGPFDAEDKNKGFTQDFGPEKELKLDGETSGKKWVVKKNYKDGNSTDLSLPDNSVMYLFKTLTSDKAATIQVSLGSDDAIKCWLNGKLVHDNNANRGVAPDQDKATLKLNKGENAFLMKIVNGGGASGFYFKMQGSELPQDIHNVLKLAAAEWDEDQLKVLEKYYQSKLWPEGLERAAQIAALEKTKKTCLI</sequence>
<dbReference type="Pfam" id="PF07583">
    <property type="entry name" value="PSCyt2"/>
    <property type="match status" value="1"/>
</dbReference>
<dbReference type="Gene3D" id="1.10.760.10">
    <property type="entry name" value="Cytochrome c-like domain"/>
    <property type="match status" value="1"/>
</dbReference>
<evidence type="ECO:0000256" key="3">
    <source>
        <dbReference type="ARBA" id="ARBA00023004"/>
    </source>
</evidence>
<dbReference type="GO" id="GO:0046872">
    <property type="term" value="F:metal ion binding"/>
    <property type="evidence" value="ECO:0007669"/>
    <property type="project" value="UniProtKB-KW"/>
</dbReference>
<evidence type="ECO:0000256" key="5">
    <source>
        <dbReference type="SAM" id="SignalP"/>
    </source>
</evidence>
<dbReference type="InterPro" id="IPR011429">
    <property type="entry name" value="Cyt_c_Planctomycete-type"/>
</dbReference>
<name>D6PCK6_9BACT</name>
<dbReference type="EMBL" id="GU942984">
    <property type="protein sequence ID" value="ADD93457.1"/>
    <property type="molecule type" value="Genomic_DNA"/>
</dbReference>
<dbReference type="InterPro" id="IPR036909">
    <property type="entry name" value="Cyt_c-like_dom_sf"/>
</dbReference>
<feature type="chain" id="PRO_5003087237" description="Cytochrome c domain-containing protein" evidence="5">
    <location>
        <begin position="22"/>
        <end position="628"/>
    </location>
</feature>
<evidence type="ECO:0000256" key="4">
    <source>
        <dbReference type="PROSITE-ProRule" id="PRU00433"/>
    </source>
</evidence>
<keyword evidence="2 4" id="KW-0479">Metal-binding</keyword>
<evidence type="ECO:0000256" key="1">
    <source>
        <dbReference type="ARBA" id="ARBA00022617"/>
    </source>
</evidence>
<dbReference type="SUPFAM" id="SSF46626">
    <property type="entry name" value="Cytochrome c"/>
    <property type="match status" value="1"/>
</dbReference>
<feature type="domain" description="Cytochrome c" evidence="6">
    <location>
        <begin position="19"/>
        <end position="129"/>
    </location>
</feature>
<dbReference type="GO" id="GO:0009055">
    <property type="term" value="F:electron transfer activity"/>
    <property type="evidence" value="ECO:0007669"/>
    <property type="project" value="InterPro"/>
</dbReference>
<keyword evidence="5" id="KW-0732">Signal</keyword>
<dbReference type="InterPro" id="IPR009056">
    <property type="entry name" value="Cyt_c-like_dom"/>
</dbReference>
<reference evidence="7" key="1">
    <citation type="journal article" date="2010" name="ISME J.">
        <title>Metagenome of the Mediterranean deep chlorophyll maximum studied by direct and fosmid library 454 pyrosequencing.</title>
        <authorList>
            <person name="Ghai R."/>
            <person name="Martin-Cuadrado A.B."/>
            <person name="Molto A.G."/>
            <person name="Heredia I.G."/>
            <person name="Cabrera R."/>
            <person name="Martin J."/>
            <person name="Verdu M."/>
            <person name="Deschamps P."/>
            <person name="Moreira D."/>
            <person name="Lopez-Garcia P."/>
            <person name="Mira A."/>
            <person name="Rodriguez-Valera F."/>
        </authorList>
    </citation>
    <scope>NUCLEOTIDE SEQUENCE</scope>
</reference>
<feature type="signal peptide" evidence="5">
    <location>
        <begin position="1"/>
        <end position="21"/>
    </location>
</feature>
<dbReference type="PANTHER" id="PTHR35889">
    <property type="entry name" value="CYCLOINULO-OLIGOSACCHARIDE FRUCTANOTRANSFERASE-RELATED"/>
    <property type="match status" value="1"/>
</dbReference>
<accession>D6PCK6</accession>
<evidence type="ECO:0000259" key="6">
    <source>
        <dbReference type="PROSITE" id="PS51007"/>
    </source>
</evidence>
<proteinExistence type="predicted"/>
<organism evidence="7">
    <name type="scientific">uncultured marine bacterium MedDCM-OCT-S04-C123</name>
    <dbReference type="NCBI Taxonomy" id="743051"/>
    <lineage>
        <taxon>Bacteria</taxon>
        <taxon>environmental samples</taxon>
    </lineage>
</organism>
<evidence type="ECO:0000313" key="7">
    <source>
        <dbReference type="EMBL" id="ADD93457.1"/>
    </source>
</evidence>
<dbReference type="GO" id="GO:0020037">
    <property type="term" value="F:heme binding"/>
    <property type="evidence" value="ECO:0007669"/>
    <property type="project" value="InterPro"/>
</dbReference>
<protein>
    <recommendedName>
        <fullName evidence="6">Cytochrome c domain-containing protein</fullName>
    </recommendedName>
</protein>
<dbReference type="AlphaFoldDB" id="D6PCK6"/>
<dbReference type="Gene3D" id="2.60.120.260">
    <property type="entry name" value="Galactose-binding domain-like"/>
    <property type="match status" value="1"/>
</dbReference>
<evidence type="ECO:0000256" key="2">
    <source>
        <dbReference type="ARBA" id="ARBA00022723"/>
    </source>
</evidence>
<keyword evidence="1 4" id="KW-0349">Heme</keyword>